<protein>
    <recommendedName>
        <fullName evidence="21">Voltage-dependent L-type calcium channel subunit alpha</fullName>
    </recommendedName>
</protein>
<evidence type="ECO:0000256" key="3">
    <source>
        <dbReference type="ARBA" id="ARBA00022553"/>
    </source>
</evidence>
<keyword evidence="17" id="KW-0325">Glycoprotein</keyword>
<dbReference type="InterPro" id="IPR005821">
    <property type="entry name" value="Ion_trans_dom"/>
</dbReference>
<dbReference type="GO" id="GO:0098703">
    <property type="term" value="P:calcium ion import across plasma membrane"/>
    <property type="evidence" value="ECO:0007669"/>
    <property type="project" value="TreeGrafter"/>
</dbReference>
<feature type="transmembrane region" description="Helical" evidence="23">
    <location>
        <begin position="1324"/>
        <end position="1357"/>
    </location>
</feature>
<proteinExistence type="inferred from homology"/>
<keyword evidence="14 20" id="KW-0443">Lipid metabolism</keyword>
<feature type="transmembrane region" description="Helical" evidence="23">
    <location>
        <begin position="532"/>
        <end position="549"/>
    </location>
</feature>
<evidence type="ECO:0000256" key="19">
    <source>
        <dbReference type="PIRSR" id="PIRSR602077-1"/>
    </source>
</evidence>
<dbReference type="PANTHER" id="PTHR45628">
    <property type="entry name" value="VOLTAGE-DEPENDENT CALCIUM CHANNEL TYPE A SUBUNIT ALPHA-1"/>
    <property type="match status" value="1"/>
</dbReference>
<evidence type="ECO:0000256" key="9">
    <source>
        <dbReference type="ARBA" id="ARBA00022801"/>
    </source>
</evidence>
<evidence type="ECO:0000256" key="23">
    <source>
        <dbReference type="SAM" id="Phobius"/>
    </source>
</evidence>
<evidence type="ECO:0000256" key="10">
    <source>
        <dbReference type="ARBA" id="ARBA00022837"/>
    </source>
</evidence>
<feature type="short sequence motif" description="GXSXG" evidence="20">
    <location>
        <begin position="50"/>
        <end position="54"/>
    </location>
</feature>
<evidence type="ECO:0000256" key="17">
    <source>
        <dbReference type="ARBA" id="ARBA00023180"/>
    </source>
</evidence>
<evidence type="ECO:0000256" key="12">
    <source>
        <dbReference type="ARBA" id="ARBA00022989"/>
    </source>
</evidence>
<keyword evidence="18" id="KW-0407">Ion channel</keyword>
<dbReference type="InterPro" id="IPR050599">
    <property type="entry name" value="VDCC_alpha-1_subunit"/>
</dbReference>
<feature type="region of interest" description="Disordered" evidence="22">
    <location>
        <begin position="355"/>
        <end position="376"/>
    </location>
</feature>
<dbReference type="FunFam" id="1.10.287.70:FF:000021">
    <property type="entry name" value="Voltage-dependent L-type calcium channel subunit alpha"/>
    <property type="match status" value="1"/>
</dbReference>
<evidence type="ECO:0000256" key="16">
    <source>
        <dbReference type="ARBA" id="ARBA00023157"/>
    </source>
</evidence>
<dbReference type="FunFam" id="3.40.1090.10:FF:000003">
    <property type="entry name" value="Patatin-like phospholipase domain-containing protein 2"/>
    <property type="match status" value="1"/>
</dbReference>
<evidence type="ECO:0000256" key="21">
    <source>
        <dbReference type="RuleBase" id="RU003808"/>
    </source>
</evidence>
<dbReference type="Proteomes" id="UP001142489">
    <property type="component" value="Unassembled WGS sequence"/>
</dbReference>
<accession>A0A9Q0XYW5</accession>
<keyword evidence="7 19" id="KW-0479">Metal-binding</keyword>
<dbReference type="SUPFAM" id="SSF52151">
    <property type="entry name" value="FabD/lysophospholipase-like"/>
    <property type="match status" value="1"/>
</dbReference>
<keyword evidence="26" id="KW-1185">Reference proteome</keyword>
<keyword evidence="15 23" id="KW-0472">Membrane</keyword>
<dbReference type="Pfam" id="PF01734">
    <property type="entry name" value="Patatin"/>
    <property type="match status" value="1"/>
</dbReference>
<dbReference type="InterPro" id="IPR005446">
    <property type="entry name" value="VDCC_L_a1su"/>
</dbReference>
<feature type="binding site" evidence="19">
    <location>
        <position position="699"/>
    </location>
    <ligand>
        <name>Ca(2+)</name>
        <dbReference type="ChEBI" id="CHEBI:29108"/>
    </ligand>
</feature>
<evidence type="ECO:0000256" key="11">
    <source>
        <dbReference type="ARBA" id="ARBA00022882"/>
    </source>
</evidence>
<keyword evidence="9 20" id="KW-0378">Hydrolase</keyword>
<comment type="caution">
    <text evidence="20">Lacks conserved residue(s) required for the propagation of feature annotation.</text>
</comment>
<dbReference type="GO" id="GO:0004806">
    <property type="term" value="F:triacylglycerol lipase activity"/>
    <property type="evidence" value="ECO:0007669"/>
    <property type="project" value="UniProtKB-ARBA"/>
</dbReference>
<dbReference type="PRINTS" id="PR01630">
    <property type="entry name" value="LVDCCALPHA1"/>
</dbReference>
<dbReference type="OrthoDB" id="431720at2759"/>
<dbReference type="FunFam" id="1.20.120.350:FF:000010">
    <property type="entry name" value="Voltage-dependent L-type calcium channel subunit alpha"/>
    <property type="match status" value="1"/>
</dbReference>
<dbReference type="PRINTS" id="PR00167">
    <property type="entry name" value="CACHANNEL"/>
</dbReference>
<feature type="active site" description="Proton acceptor" evidence="20">
    <location>
        <position position="171"/>
    </location>
</feature>
<feature type="transmembrane region" description="Helical" evidence="23">
    <location>
        <begin position="498"/>
        <end position="520"/>
    </location>
</feature>
<feature type="transmembrane region" description="Helical" evidence="23">
    <location>
        <begin position="685"/>
        <end position="706"/>
    </location>
</feature>
<keyword evidence="11 21" id="KW-0851">Voltage-gated channel</keyword>
<keyword evidence="10 19" id="KW-0106">Calcium</keyword>
<evidence type="ECO:0000256" key="1">
    <source>
        <dbReference type="ARBA" id="ARBA00004141"/>
    </source>
</evidence>
<comment type="function">
    <text evidence="21">Voltage-sensitive calcium channels (VSCC) mediate the entry of calcium ions into excitable cells and are also involved in a variety of calcium-dependent processes, including muscle contraction, hormone or neurotransmitter release, gene expression, cell motility, cell division and cell death.</text>
</comment>
<feature type="binding site" evidence="19">
    <location>
        <position position="1021"/>
    </location>
    <ligand>
        <name>Ca(2+)</name>
        <dbReference type="ChEBI" id="CHEBI:29108"/>
    </ligand>
</feature>
<evidence type="ECO:0000256" key="15">
    <source>
        <dbReference type="ARBA" id="ARBA00023136"/>
    </source>
</evidence>
<dbReference type="InterPro" id="IPR002077">
    <property type="entry name" value="VDCCAlpha1"/>
</dbReference>
<evidence type="ECO:0000256" key="8">
    <source>
        <dbReference type="ARBA" id="ARBA00022737"/>
    </source>
</evidence>
<feature type="compositionally biased region" description="Acidic residues" evidence="22">
    <location>
        <begin position="1149"/>
        <end position="1158"/>
    </location>
</feature>
<feature type="transmembrane region" description="Helical" evidence="23">
    <location>
        <begin position="1041"/>
        <end position="1068"/>
    </location>
</feature>
<feature type="transmembrane region" description="Helical" evidence="23">
    <location>
        <begin position="1202"/>
        <end position="1225"/>
    </location>
</feature>
<feature type="transmembrane region" description="Helical" evidence="23">
    <location>
        <begin position="603"/>
        <end position="620"/>
    </location>
</feature>
<feature type="non-terminal residue" evidence="25">
    <location>
        <position position="1"/>
    </location>
</feature>
<keyword evidence="2" id="KW-0813">Transport</keyword>
<dbReference type="SUPFAM" id="SSF81324">
    <property type="entry name" value="Voltage-gated potassium channels"/>
    <property type="match status" value="3"/>
</dbReference>
<dbReference type="Gene3D" id="1.20.120.350">
    <property type="entry name" value="Voltage-gated potassium channels. Chain C"/>
    <property type="match status" value="3"/>
</dbReference>
<feature type="short sequence motif" description="DGA/G" evidence="20">
    <location>
        <begin position="171"/>
        <end position="173"/>
    </location>
</feature>
<dbReference type="InterPro" id="IPR005450">
    <property type="entry name" value="VDCC_L_a1ssu"/>
</dbReference>
<comment type="subcellular location">
    <subcellularLocation>
        <location evidence="1 21">Membrane</location>
        <topology evidence="1 21">Multi-pass membrane protein</topology>
    </subcellularLocation>
</comment>
<dbReference type="EMBL" id="JAPFRF010000005">
    <property type="protein sequence ID" value="KAJ7332906.1"/>
    <property type="molecule type" value="Genomic_DNA"/>
</dbReference>
<feature type="active site" description="Nucleophile" evidence="20">
    <location>
        <position position="52"/>
    </location>
</feature>
<dbReference type="InterPro" id="IPR016035">
    <property type="entry name" value="Acyl_Trfase/lysoPLipase"/>
</dbReference>
<evidence type="ECO:0000256" key="7">
    <source>
        <dbReference type="ARBA" id="ARBA00022723"/>
    </source>
</evidence>
<evidence type="ECO:0000256" key="18">
    <source>
        <dbReference type="ARBA" id="ARBA00023303"/>
    </source>
</evidence>
<dbReference type="InterPro" id="IPR002641">
    <property type="entry name" value="PNPLA_dom"/>
</dbReference>
<evidence type="ECO:0000256" key="2">
    <source>
        <dbReference type="ARBA" id="ARBA00022448"/>
    </source>
</evidence>
<feature type="domain" description="PNPLA" evidence="24">
    <location>
        <begin position="15"/>
        <end position="184"/>
    </location>
</feature>
<gene>
    <name evidence="25" type="ORF">JRQ81_015086</name>
</gene>
<dbReference type="GO" id="GO:0046872">
    <property type="term" value="F:metal ion binding"/>
    <property type="evidence" value="ECO:0007669"/>
    <property type="project" value="UniProtKB-KW"/>
</dbReference>
<feature type="transmembrane region" description="Helical" evidence="23">
    <location>
        <begin position="468"/>
        <end position="486"/>
    </location>
</feature>
<organism evidence="25 26">
    <name type="scientific">Phrynocephalus forsythii</name>
    <dbReference type="NCBI Taxonomy" id="171643"/>
    <lineage>
        <taxon>Eukaryota</taxon>
        <taxon>Metazoa</taxon>
        <taxon>Chordata</taxon>
        <taxon>Craniata</taxon>
        <taxon>Vertebrata</taxon>
        <taxon>Euteleostomi</taxon>
        <taxon>Lepidosauria</taxon>
        <taxon>Squamata</taxon>
        <taxon>Bifurcata</taxon>
        <taxon>Unidentata</taxon>
        <taxon>Episquamata</taxon>
        <taxon>Toxicofera</taxon>
        <taxon>Iguania</taxon>
        <taxon>Acrodonta</taxon>
        <taxon>Agamidae</taxon>
        <taxon>Agaminae</taxon>
        <taxon>Phrynocephalus</taxon>
    </lineage>
</organism>
<evidence type="ECO:0000313" key="26">
    <source>
        <dbReference type="Proteomes" id="UP001142489"/>
    </source>
</evidence>
<keyword evidence="6 23" id="KW-0812">Transmembrane</keyword>
<dbReference type="GO" id="GO:0016042">
    <property type="term" value="P:lipid catabolic process"/>
    <property type="evidence" value="ECO:0007669"/>
    <property type="project" value="UniProtKB-UniRule"/>
</dbReference>
<dbReference type="InterPro" id="IPR027359">
    <property type="entry name" value="Volt_channel_dom_sf"/>
</dbReference>
<name>A0A9Q0XYW5_9SAUR</name>
<dbReference type="PANTHER" id="PTHR45628:SF9">
    <property type="entry name" value="VOLTAGE-DEPENDENT L-TYPE CALCIUM CHANNEL SUBUNIT ALPHA-1S"/>
    <property type="match status" value="1"/>
</dbReference>
<dbReference type="GO" id="GO:0008331">
    <property type="term" value="F:high voltage-gated calcium channel activity"/>
    <property type="evidence" value="ECO:0007669"/>
    <property type="project" value="TreeGrafter"/>
</dbReference>
<keyword evidence="20" id="KW-0442">Lipid degradation</keyword>
<comment type="similarity">
    <text evidence="21">Belongs to the calcium channel alpha-1 subunit (TC 1.A.1.11) family.</text>
</comment>
<keyword evidence="12 23" id="KW-1133">Transmembrane helix</keyword>
<evidence type="ECO:0000256" key="20">
    <source>
        <dbReference type="PROSITE-ProRule" id="PRU01161"/>
    </source>
</evidence>
<evidence type="ECO:0000256" key="14">
    <source>
        <dbReference type="ARBA" id="ARBA00023098"/>
    </source>
</evidence>
<dbReference type="PROSITE" id="PS51635">
    <property type="entry name" value="PNPLA"/>
    <property type="match status" value="1"/>
</dbReference>
<evidence type="ECO:0000259" key="24">
    <source>
        <dbReference type="PROSITE" id="PS51635"/>
    </source>
</evidence>
<evidence type="ECO:0000313" key="25">
    <source>
        <dbReference type="EMBL" id="KAJ7332906.1"/>
    </source>
</evidence>
<sequence length="1358" mass="152504">MTETDLRMSGAPFSLSFSGGGFLAIYEIGVIQGLLEQAPGILRSAPKVYGASSGSVIAAAVVCGLSLDDLKRCLYGAATHARRTILGPLAPGFSVLRILQRRLYQILPENSHRMATGRLYVSLTRLVDGQNVVVSEYNSKDELIQALICSCFVPIYAGFIPPSFRGVRYVDGGFTNLQPCSDLETAITVSPFTGEIDICPRDCPAIFFSLHIVHGSIQISIENLCRIGYALFPPSHRVLNEFYSQGYRDALFFLHRNNIFENGPLANPVTFEFVGVFSKKDLFPANEEATYQEPRMEVISSSNRAASKDSSKHCTSSNGTLHRVVNRLLQHLSLHCQKGVRTRASPVLRIRTPTEELSEGCGGGREGKGTNLDQMSQKARTTVALPEEMICFEDNSKVPQKDIVSNTDGLDKPPFGDKQPFSCQFSPSQVYIPAPRTIARISCPVIPACFVIFQPGTSICILRPFETIILLTIFANCVALALYLPMPEDDTNKMNSRLVTILFIPLFAIEATLKIIAYGFLFHPDAYLRNGWNVLDFTIVFLGVFTVILEKISVIEGALLSGQGGFDVKALRAFRVLRPLRLVSGIPSLQVVLNSIIKAMLPLFHIAVLVVFMLTIYAIMGQELFKGKMHKTCYYNGTDIIAIVKNEKPSPCTVASHGHQCTIPGSECRGKWPGPNNGITHFDNFGFAMLTVYQCISMEGWTQVLYWVNDAIGNEWPWIYFVSLILLGSFFILNLILGVLSGEFTKEREKAKSRGTFQKLREKQQLDEDMKGYMDWIVHAEVIDSDRKRGEGMSEDEGGSETESLYELEGMNKWILFFRHWRRWNRLFRRKCREVVKSRFFYWLVILIIALNTFSIASEHHNQPDWLTHAQDVANRVLLALFTVEMILKMYALGLRQYFMSLFNRFDCLVVCTGILEIVLIEITSMSPLGISVLRCIRLLRLLKITKYWRSLNNLVASLLNSVRSIVSLLTLLFLFMVIFALLGMQLFGGRFDFDDVEIRRSTFDNFPQALISVFQVLTGEEWTYVMYNGIMAYGGPTYPGMLVCIYFIVLFVCGNYILLNVFLAIAVDNLAEAETLTSAQKAKAEEKKRKKLARGYPEKSEEEKQLLAKKLEQKAKGEGMPTTAKLKVDEFESNVNEIKDPYPSADFPGDDEEDEPEIPLSPRPRPLAELQLKEKAVPMPEASAFFIFSPTNKIRVLCHRIVNATWFTNFILLFILLSSISLAAEDPLCAESFRNKILGHFDTGFTTVFTVEIVLKMTTYGAFLHKGSFCRNYFNILDLLVVAVSLISMGLESSAISVVKILRVLRVLRPLRAINRAKGLKHVVQCVFVAIKTIGNIVLVTFLLQFMFACIGVQLFK</sequence>
<keyword evidence="13" id="KW-0406">Ion transport</keyword>
<keyword evidence="4 21" id="KW-0109">Calcium transport</keyword>
<dbReference type="PRINTS" id="PR01634">
    <property type="entry name" value="LVDCCALPHA1S"/>
</dbReference>
<evidence type="ECO:0000256" key="4">
    <source>
        <dbReference type="ARBA" id="ARBA00022568"/>
    </source>
</evidence>
<evidence type="ECO:0000256" key="22">
    <source>
        <dbReference type="SAM" id="MobiDB-lite"/>
    </source>
</evidence>
<feature type="region of interest" description="Disordered" evidence="22">
    <location>
        <begin position="1138"/>
        <end position="1164"/>
    </location>
</feature>
<dbReference type="FunFam" id="1.20.120.350:FF:000006">
    <property type="entry name" value="Voltage-dependent L-type calcium channel subunit alpha"/>
    <property type="match status" value="1"/>
</dbReference>
<keyword evidence="16" id="KW-1015">Disulfide bond</keyword>
<dbReference type="FunFam" id="1.10.287.70:FF:000007">
    <property type="entry name" value="Voltage-dependent L-type calcium channel subunit alpha"/>
    <property type="match status" value="1"/>
</dbReference>
<dbReference type="Gene3D" id="3.40.1090.10">
    <property type="entry name" value="Cytosolic phospholipase A2 catalytic domain"/>
    <property type="match status" value="2"/>
</dbReference>
<keyword evidence="3" id="KW-0597">Phosphoprotein</keyword>
<dbReference type="Pfam" id="PF00520">
    <property type="entry name" value="Ion_trans"/>
    <property type="match status" value="3"/>
</dbReference>
<evidence type="ECO:0000256" key="6">
    <source>
        <dbReference type="ARBA" id="ARBA00022692"/>
    </source>
</evidence>
<keyword evidence="8" id="KW-0677">Repeat</keyword>
<dbReference type="Gene3D" id="1.10.287.70">
    <property type="match status" value="3"/>
</dbReference>
<keyword evidence="5 21" id="KW-0107">Calcium channel</keyword>
<comment type="caution">
    <text evidence="25">The sequence shown here is derived from an EMBL/GenBank/DDBJ whole genome shotgun (WGS) entry which is preliminary data.</text>
</comment>
<dbReference type="Gene3D" id="6.10.250.2500">
    <property type="match status" value="1"/>
</dbReference>
<evidence type="ECO:0000256" key="5">
    <source>
        <dbReference type="ARBA" id="ARBA00022673"/>
    </source>
</evidence>
<dbReference type="GO" id="GO:0005891">
    <property type="term" value="C:voltage-gated calcium channel complex"/>
    <property type="evidence" value="ECO:0007669"/>
    <property type="project" value="InterPro"/>
</dbReference>
<feature type="transmembrane region" description="Helical" evidence="23">
    <location>
        <begin position="877"/>
        <end position="895"/>
    </location>
</feature>
<evidence type="ECO:0000256" key="13">
    <source>
        <dbReference type="ARBA" id="ARBA00023065"/>
    </source>
</evidence>
<dbReference type="FunFam" id="1.20.120.350:FF:000001">
    <property type="entry name" value="Voltage-dependent L-type calcium channel subunit alpha"/>
    <property type="match status" value="1"/>
</dbReference>
<feature type="transmembrane region" description="Helical" evidence="23">
    <location>
        <begin position="966"/>
        <end position="988"/>
    </location>
</feature>
<feature type="transmembrane region" description="Helical" evidence="23">
    <location>
        <begin position="840"/>
        <end position="857"/>
    </location>
</feature>
<reference evidence="25" key="1">
    <citation type="journal article" date="2023" name="DNA Res.">
        <title>Chromosome-level genome assembly of Phrynocephalus forsythii using third-generation DNA sequencing and Hi-C analysis.</title>
        <authorList>
            <person name="Qi Y."/>
            <person name="Zhao W."/>
            <person name="Zhao Y."/>
            <person name="Niu C."/>
            <person name="Cao S."/>
            <person name="Zhang Y."/>
        </authorList>
    </citation>
    <scope>NUCLEOTIDE SEQUENCE</scope>
    <source>
        <tissue evidence="25">Muscle</tissue>
    </source>
</reference>
<feature type="transmembrane region" description="Helical" evidence="23">
    <location>
        <begin position="718"/>
        <end position="740"/>
    </location>
</feature>